<evidence type="ECO:0000313" key="1">
    <source>
        <dbReference type="EMBL" id="ARJ05616.1"/>
    </source>
</evidence>
<name>A0A1X9LK76_9MICO</name>
<gene>
    <name evidence="1" type="ORF">B5808_10555</name>
</gene>
<organism evidence="1 2">
    <name type="scientific">Cnuibacter physcomitrellae</name>
    <dbReference type="NCBI Taxonomy" id="1619308"/>
    <lineage>
        <taxon>Bacteria</taxon>
        <taxon>Bacillati</taxon>
        <taxon>Actinomycetota</taxon>
        <taxon>Actinomycetes</taxon>
        <taxon>Micrococcales</taxon>
        <taxon>Microbacteriaceae</taxon>
        <taxon>Cnuibacter</taxon>
    </lineage>
</organism>
<keyword evidence="2" id="KW-1185">Reference proteome</keyword>
<dbReference type="RefSeq" id="WP_085019754.1">
    <property type="nucleotide sequence ID" value="NZ_BMHD01000001.1"/>
</dbReference>
<proteinExistence type="predicted"/>
<dbReference type="Proteomes" id="UP000192775">
    <property type="component" value="Chromosome"/>
</dbReference>
<evidence type="ECO:0000313" key="2">
    <source>
        <dbReference type="Proteomes" id="UP000192775"/>
    </source>
</evidence>
<sequence length="415" mass="43889">MSSVDPKADETGVLTRLVRARGLGPQAVDEVRAGIERDSTLGLSYLGVGATLVGVLMLVRGVTAYLAAWHTDPGFLVLGVAWALVIVAFVAVQVLVRSTRGRLPSRAFAGLLACDAVALAADLWVTAVSPSAASFTIAIGVGATLVGCVAVRSTVEILGATSALGAILLAVIVAQSVATGVEPGSRVAYAMVAVVPPYAAVWLVRAFSTFVQRTLDRSVVESTIGTARFSTGILASKELSRLDLEAEELLRDVAQGDLPLPLPSVEADRAAALASRLRVRLIGGRKETWLHHALAESEVLGPVVTLEDPDGSAAYLDPRQRDGLLSAIWLLADDSALSDPRLHITVGRRRGSEQSVAVDMMVLPIVLSITGLARRRVDPAVWPALERVGRYTEDARRERIRIRVDAVVAVPDASR</sequence>
<dbReference type="STRING" id="1619308.B5808_10555"/>
<protein>
    <submittedName>
        <fullName evidence="1">Uncharacterized protein</fullName>
    </submittedName>
</protein>
<dbReference type="KEGG" id="cphy:B5808_10555"/>
<accession>A0A1X9LK76</accession>
<dbReference type="EMBL" id="CP020715">
    <property type="protein sequence ID" value="ARJ05616.1"/>
    <property type="molecule type" value="Genomic_DNA"/>
</dbReference>
<reference evidence="1 2" key="1">
    <citation type="submission" date="2017-04" db="EMBL/GenBank/DDBJ databases">
        <authorList>
            <person name="Afonso C.L."/>
            <person name="Miller P.J."/>
            <person name="Scott M.A."/>
            <person name="Spackman E."/>
            <person name="Goraichik I."/>
            <person name="Dimitrov K.M."/>
            <person name="Suarez D.L."/>
            <person name="Swayne D.E."/>
        </authorList>
    </citation>
    <scope>NUCLEOTIDE SEQUENCE [LARGE SCALE GENOMIC DNA]</scope>
    <source>
        <strain evidence="2">XA(T)</strain>
    </source>
</reference>
<dbReference type="AlphaFoldDB" id="A0A1X9LK76"/>